<dbReference type="EMBL" id="BJJW01000002">
    <property type="protein sequence ID" value="GDZ83130.1"/>
    <property type="molecule type" value="Genomic_DNA"/>
</dbReference>
<dbReference type="InterPro" id="IPR021080">
    <property type="entry name" value="Minor_capsid_protein"/>
</dbReference>
<dbReference type="Pfam" id="PF11114">
    <property type="entry name" value="Minor_capsid_2"/>
    <property type="match status" value="1"/>
</dbReference>
<name>A0A5A5TWZ4_LEUCI</name>
<evidence type="ECO:0000313" key="2">
    <source>
        <dbReference type="Proteomes" id="UP000323274"/>
    </source>
</evidence>
<dbReference type="RefSeq" id="WP_149333753.1">
    <property type="nucleotide sequence ID" value="NZ_BJJW01000002.1"/>
</dbReference>
<dbReference type="Proteomes" id="UP000323274">
    <property type="component" value="Unassembled WGS sequence"/>
</dbReference>
<gene>
    <name evidence="1" type="ORF">LCIT_03720</name>
</gene>
<accession>A0A5A5TWZ4</accession>
<protein>
    <recommendedName>
        <fullName evidence="3">Capsid protein</fullName>
    </recommendedName>
</protein>
<evidence type="ECO:0008006" key="3">
    <source>
        <dbReference type="Google" id="ProtNLM"/>
    </source>
</evidence>
<organism evidence="1 2">
    <name type="scientific">Leuconostoc citreum</name>
    <dbReference type="NCBI Taxonomy" id="33964"/>
    <lineage>
        <taxon>Bacteria</taxon>
        <taxon>Bacillati</taxon>
        <taxon>Bacillota</taxon>
        <taxon>Bacilli</taxon>
        <taxon>Lactobacillales</taxon>
        <taxon>Lactobacillaceae</taxon>
        <taxon>Leuconostoc</taxon>
    </lineage>
</organism>
<comment type="caution">
    <text evidence="1">The sequence shown here is derived from an EMBL/GenBank/DDBJ whole genome shotgun (WGS) entry which is preliminary data.</text>
</comment>
<dbReference type="AlphaFoldDB" id="A0A5A5TWZ4"/>
<evidence type="ECO:0000313" key="1">
    <source>
        <dbReference type="EMBL" id="GDZ83130.1"/>
    </source>
</evidence>
<reference evidence="1 2" key="1">
    <citation type="submission" date="2019-04" db="EMBL/GenBank/DDBJ databases">
        <title>A pseudo-fructophilic Leuconostoc citreum strain F192-5 isolated from peel of satsuma mandarin: the first report for isolation and characterization of strain-dependent fructophilic-like characteristics.</title>
        <authorList>
            <person name="Maeno S."/>
            <person name="Tanizawa Y."/>
            <person name="Kajikawa A."/>
            <person name="Kanesaki Y."/>
            <person name="Kubota E."/>
            <person name="Arita M."/>
            <person name="Leon D."/>
            <person name="Endo A."/>
        </authorList>
    </citation>
    <scope>NUCLEOTIDE SEQUENCE [LARGE SCALE GENOMIC DNA]</scope>
    <source>
        <strain evidence="1 2">F192-5</strain>
    </source>
</reference>
<sequence length="122" mass="13709">MAITLNLQGVDSMLSQQRKKSIQFTTANQAMIAMDKFVPKSNMQKQNRLRTAAHVSDDGRSIIYTMPYAKAQFFGIINGSTIKNYTTPGTSARWDKRLIGDKALLKTVTDVYPRELLKYGST</sequence>
<proteinExistence type="predicted"/>